<dbReference type="OrthoDB" id="3760848at2759"/>
<feature type="region of interest" description="Disordered" evidence="1">
    <location>
        <begin position="94"/>
        <end position="145"/>
    </location>
</feature>
<organism evidence="2 3">
    <name type="scientific">Phaeosphaeria nodorum (strain SN15 / ATCC MYA-4574 / FGSC 10173)</name>
    <name type="common">Glume blotch fungus</name>
    <name type="synonym">Parastagonospora nodorum</name>
    <dbReference type="NCBI Taxonomy" id="321614"/>
    <lineage>
        <taxon>Eukaryota</taxon>
        <taxon>Fungi</taxon>
        <taxon>Dikarya</taxon>
        <taxon>Ascomycota</taxon>
        <taxon>Pezizomycotina</taxon>
        <taxon>Dothideomycetes</taxon>
        <taxon>Pleosporomycetidae</taxon>
        <taxon>Pleosporales</taxon>
        <taxon>Pleosporineae</taxon>
        <taxon>Phaeosphaeriaceae</taxon>
        <taxon>Parastagonospora</taxon>
    </lineage>
</organism>
<evidence type="ECO:0000256" key="1">
    <source>
        <dbReference type="SAM" id="MobiDB-lite"/>
    </source>
</evidence>
<feature type="region of interest" description="Disordered" evidence="1">
    <location>
        <begin position="211"/>
        <end position="251"/>
    </location>
</feature>
<evidence type="ECO:0000313" key="2">
    <source>
        <dbReference type="EMBL" id="QRC99198.1"/>
    </source>
</evidence>
<feature type="compositionally biased region" description="Low complexity" evidence="1">
    <location>
        <begin position="229"/>
        <end position="243"/>
    </location>
</feature>
<protein>
    <submittedName>
        <fullName evidence="2">Uncharacterized protein</fullName>
    </submittedName>
</protein>
<keyword evidence="3" id="KW-1185">Reference proteome</keyword>
<dbReference type="Proteomes" id="UP000663193">
    <property type="component" value="Chromosome 9"/>
</dbReference>
<name>A0A7U2F7Q2_PHANO</name>
<dbReference type="AlphaFoldDB" id="A0A7U2F7Q2"/>
<accession>A0A7U2F7Q2</accession>
<reference evidence="3" key="1">
    <citation type="journal article" date="2021" name="BMC Genomics">
        <title>Chromosome-level genome assembly and manually-curated proteome of model necrotroph Parastagonospora nodorum Sn15 reveals a genome-wide trove of candidate effector homologs, and redundancy of virulence-related functions within an accessory chromosome.</title>
        <authorList>
            <person name="Bertazzoni S."/>
            <person name="Jones D.A.B."/>
            <person name="Phan H.T."/>
            <person name="Tan K.-C."/>
            <person name="Hane J.K."/>
        </authorList>
    </citation>
    <scope>NUCLEOTIDE SEQUENCE [LARGE SCALE GENOMIC DNA]</scope>
    <source>
        <strain evidence="3">SN15 / ATCC MYA-4574 / FGSC 10173)</strain>
    </source>
</reference>
<proteinExistence type="predicted"/>
<dbReference type="OMA" id="LALYTTH"/>
<feature type="compositionally biased region" description="Polar residues" evidence="1">
    <location>
        <begin position="219"/>
        <end position="228"/>
    </location>
</feature>
<dbReference type="VEuPathDB" id="FungiDB:JI435_065310"/>
<evidence type="ECO:0000313" key="3">
    <source>
        <dbReference type="Proteomes" id="UP000663193"/>
    </source>
</evidence>
<feature type="compositionally biased region" description="Low complexity" evidence="1">
    <location>
        <begin position="114"/>
        <end position="130"/>
    </location>
</feature>
<dbReference type="EMBL" id="CP069031">
    <property type="protein sequence ID" value="QRC99198.1"/>
    <property type="molecule type" value="Genomic_DNA"/>
</dbReference>
<sequence length="785" mass="88220">MAATMLDSFLLPHPTILCPPPLQFQKKPRKTTIRRRMLRRATQTQRQTVHGPLDDIIAEIKSDIRESPPEFVASPLFLDWGNPLKAPSTWAVTPLPVSRAPSNQPLTIRKNRNSRSSASGSSMGDSTSYSRNSSHDELVSNNTVGTPWPSFDGSLPHVPTKVSNISHTTSYTENAIAQRSLESAVERATSTGGTVPQRRPSRLRMFTNGFPRLRRMGTGDTNTSTVDVSESASPNTAATTPPAGSEDSYEPSDEAVNVYMKRNAHNCTRLRSMMERMATRLPTPVENEPELGEEQSLKPRTMPTTLRAAIRVFPEVKILTKDVQEFSVAIEIEGVLHNRNALSCATIDVVFVVDNGYYVTRKCLEKAADAVNGALYHMQRGDRLALYTTHCVHNTVTGNRPELHYPLRPFTTDSEDVFQDLTASICRCGTQTWQPTRPNPSMTDVVLGVARSLEKEDLKHGRTHIILLSSAAYVLHDISKTLPNLAVHRINPAALPYRREPELQDTTCFDACCKNVFASNWTSYQSAPGRIKRVLKNARSMGPIGELTNVSLDLRAREGCELIEYFGRWDIPHLRLGQVHTVFARIRVYRTRTQSADLQSDNPIFNSSLDVKGLRKNLHNALALGAIKVHLFDVQLYHRNSINTVDCWNYTEAPLITTLELGRLAAPLDNSLDLYKRLYFNKFVQLKTEDAQIEAENLLAILSMDNQAARKVVEQIYQEIKCQVKIREYEQDYRQRLPLCPGPIDIESPHEWLLELWNKRKGKRNGVTVRRGTLSLADGLERLPS</sequence>
<gene>
    <name evidence="2" type="ORF">JI435_065310</name>
</gene>